<reference evidence="3" key="2">
    <citation type="submission" date="2025-08" db="UniProtKB">
        <authorList>
            <consortium name="RefSeq"/>
        </authorList>
    </citation>
    <scope>IDENTIFICATION</scope>
    <source>
        <tissue evidence="3">Leaf</tissue>
    </source>
</reference>
<protein>
    <recommendedName>
        <fullName evidence="1">Reverse transcriptase domain-containing protein</fullName>
    </recommendedName>
</protein>
<dbReference type="InterPro" id="IPR026960">
    <property type="entry name" value="RVT-Znf"/>
</dbReference>
<dbReference type="PANTHER" id="PTHR33116:SF78">
    <property type="entry name" value="OS12G0587133 PROTEIN"/>
    <property type="match status" value="1"/>
</dbReference>
<sequence length="830" mass="92408">MSSLISETQNAFVPGRLMSDDCLLAHELITFVNNCRNRKKCYAAIKLDMNKAYDRVRWEFLFKALTCFGFPPYWIHIIRQCVSTVSYQVLVNGEPTTSIRPCCGLRQGDPLSPYLFVLCMEVFSASLRLAERQQLIHGISVSRNAPPISHLFFVDDSLLFLEVSPSACQQVTLVLDQFSKLSGQLVNYQKSFVKFSPNTPDDYRDFLSSSLRLGHRPHPGKYLGVQVDLGRSKTSSFNQLVDKIARRISNFASLRLSAAAKLVLINSVLVASISHVLSVFKIPQSACDRIDQLCLRFWWRSSPSSSGMALRPASLLHLPKGMGGLGIRNMSCFNQALLARQGWRLIYHPQLLLARIYKAKYPGLFVPGSSPPSRPSWGCRGIMVGNQVLSQGLAWKIGSGARVRITLDSWVPNVQVSFRDSVHESDYPTLVSSLINPRSYAWDVSVVRRLFDNSTANAILSLERPSVPMDDFVYWKFTPAGLFSVKSTYVALEDKGSYSALHLLSIPVSWWKRFWGLHILPKFKIFIWKLLHNALPVAALLQARGLPLDPHCCFCHSAPETVEHLFCHYPLVRAWWPASLGGSLISRPPPGMFASWCADMISRFYSSGTPHLVLGSFLVALWSCWVVRNDVRFRGSSFSEAALSVVFDSWSARLKDVVRFVVSPGVPESGSRLQDPPPLLFSGGLQGLFPPQYTVRLVFDGSWIPGSNQAGVGWTFTDSVSFASLGGGARACIVDSPLHAELRACVLGLRAAVKRGFSSLLLFTDSTILIRLLQRLLLPPVLVSWSLAEVQGLLDSLQSFSICKVPRSMVSDARDLAGRARRRQIISLSF</sequence>
<gene>
    <name evidence="3" type="primary">LOC130471874</name>
</gene>
<accession>A0ABM3RRE1</accession>
<dbReference type="InterPro" id="IPR044730">
    <property type="entry name" value="RNase_H-like_dom_plant"/>
</dbReference>
<dbReference type="InterPro" id="IPR000477">
    <property type="entry name" value="RT_dom"/>
</dbReference>
<evidence type="ECO:0000313" key="3">
    <source>
        <dbReference type="RefSeq" id="XP_056698192.1"/>
    </source>
</evidence>
<name>A0ABM3RRE1_SPIOL</name>
<dbReference type="RefSeq" id="XP_056698192.1">
    <property type="nucleotide sequence ID" value="XM_056842214.1"/>
</dbReference>
<dbReference type="Pfam" id="PF13456">
    <property type="entry name" value="RVT_3"/>
    <property type="match status" value="1"/>
</dbReference>
<dbReference type="InterPro" id="IPR012337">
    <property type="entry name" value="RNaseH-like_sf"/>
</dbReference>
<reference evidence="2" key="1">
    <citation type="journal article" date="2021" name="Nat. Commun.">
        <title>Genomic analyses provide insights into spinach domestication and the genetic basis of agronomic traits.</title>
        <authorList>
            <person name="Cai X."/>
            <person name="Sun X."/>
            <person name="Xu C."/>
            <person name="Sun H."/>
            <person name="Wang X."/>
            <person name="Ge C."/>
            <person name="Zhang Z."/>
            <person name="Wang Q."/>
            <person name="Fei Z."/>
            <person name="Jiao C."/>
            <person name="Wang Q."/>
        </authorList>
    </citation>
    <scope>NUCLEOTIDE SEQUENCE [LARGE SCALE GENOMIC DNA]</scope>
    <source>
        <strain evidence="2">cv. Varoflay</strain>
    </source>
</reference>
<evidence type="ECO:0000259" key="1">
    <source>
        <dbReference type="PROSITE" id="PS50878"/>
    </source>
</evidence>
<dbReference type="GeneID" id="130471874"/>
<dbReference type="SUPFAM" id="SSF53098">
    <property type="entry name" value="Ribonuclease H-like"/>
    <property type="match status" value="1"/>
</dbReference>
<dbReference type="Proteomes" id="UP000813463">
    <property type="component" value="Chromosome 4"/>
</dbReference>
<organism evidence="2 3">
    <name type="scientific">Spinacia oleracea</name>
    <name type="common">Spinach</name>
    <dbReference type="NCBI Taxonomy" id="3562"/>
    <lineage>
        <taxon>Eukaryota</taxon>
        <taxon>Viridiplantae</taxon>
        <taxon>Streptophyta</taxon>
        <taxon>Embryophyta</taxon>
        <taxon>Tracheophyta</taxon>
        <taxon>Spermatophyta</taxon>
        <taxon>Magnoliopsida</taxon>
        <taxon>eudicotyledons</taxon>
        <taxon>Gunneridae</taxon>
        <taxon>Pentapetalae</taxon>
        <taxon>Caryophyllales</taxon>
        <taxon>Chenopodiaceae</taxon>
        <taxon>Chenopodioideae</taxon>
        <taxon>Anserineae</taxon>
        <taxon>Spinacia</taxon>
    </lineage>
</organism>
<dbReference type="PANTHER" id="PTHR33116">
    <property type="entry name" value="REVERSE TRANSCRIPTASE ZINC-BINDING DOMAIN-CONTAINING PROTEIN-RELATED-RELATED"/>
    <property type="match status" value="1"/>
</dbReference>
<keyword evidence="2" id="KW-1185">Reference proteome</keyword>
<dbReference type="InterPro" id="IPR043502">
    <property type="entry name" value="DNA/RNA_pol_sf"/>
</dbReference>
<feature type="domain" description="Reverse transcriptase" evidence="1">
    <location>
        <begin position="1"/>
        <end position="227"/>
    </location>
</feature>
<dbReference type="CDD" id="cd06222">
    <property type="entry name" value="RNase_H_like"/>
    <property type="match status" value="1"/>
</dbReference>
<evidence type="ECO:0000313" key="2">
    <source>
        <dbReference type="Proteomes" id="UP000813463"/>
    </source>
</evidence>
<dbReference type="Pfam" id="PF00078">
    <property type="entry name" value="RVT_1"/>
    <property type="match status" value="1"/>
</dbReference>
<dbReference type="Gene3D" id="3.30.420.10">
    <property type="entry name" value="Ribonuclease H-like superfamily/Ribonuclease H"/>
    <property type="match status" value="1"/>
</dbReference>
<dbReference type="Pfam" id="PF13966">
    <property type="entry name" value="zf-RVT"/>
    <property type="match status" value="1"/>
</dbReference>
<dbReference type="CDD" id="cd01650">
    <property type="entry name" value="RT_nLTR_like"/>
    <property type="match status" value="1"/>
</dbReference>
<proteinExistence type="predicted"/>
<dbReference type="SUPFAM" id="SSF56672">
    <property type="entry name" value="DNA/RNA polymerases"/>
    <property type="match status" value="1"/>
</dbReference>
<dbReference type="InterPro" id="IPR002156">
    <property type="entry name" value="RNaseH_domain"/>
</dbReference>
<dbReference type="PROSITE" id="PS50878">
    <property type="entry name" value="RT_POL"/>
    <property type="match status" value="1"/>
</dbReference>
<dbReference type="InterPro" id="IPR036397">
    <property type="entry name" value="RNaseH_sf"/>
</dbReference>